<dbReference type="KEGG" id="cmet:K6K41_23460"/>
<name>A0A9E6RA51_9HYPH</name>
<feature type="region of interest" description="Disordered" evidence="1">
    <location>
        <begin position="19"/>
        <end position="75"/>
    </location>
</feature>
<sequence length="75" mass="7724">MKPLVSAAAALFLGGCSTQLPSPIAGRDDPSNPSASVPTVRYSSVTAGTADYRPVEPKPWLDQNKGVAPKPAEGM</sequence>
<reference evidence="2" key="1">
    <citation type="submission" date="2021-08" db="EMBL/GenBank/DDBJ databases">
        <authorList>
            <person name="Zhang H."/>
            <person name="Xu M."/>
            <person name="Yu Z."/>
            <person name="Yang L."/>
            <person name="Cai Y."/>
        </authorList>
    </citation>
    <scope>NUCLEOTIDE SEQUENCE</scope>
    <source>
        <strain evidence="2">CHL1</strain>
    </source>
</reference>
<gene>
    <name evidence="2" type="ORF">K6K41_23460</name>
</gene>
<protein>
    <submittedName>
        <fullName evidence="2">Uncharacterized protein</fullName>
    </submittedName>
</protein>
<proteinExistence type="predicted"/>
<keyword evidence="3" id="KW-1185">Reference proteome</keyword>
<accession>A0A9E6RA51</accession>
<evidence type="ECO:0000256" key="1">
    <source>
        <dbReference type="SAM" id="MobiDB-lite"/>
    </source>
</evidence>
<dbReference type="RefSeq" id="WP_261402710.1">
    <property type="nucleotide sequence ID" value="NZ_CP081869.1"/>
</dbReference>
<dbReference type="Proteomes" id="UP000825701">
    <property type="component" value="Chromosome"/>
</dbReference>
<organism evidence="2 3">
    <name type="scientific">Chenggangzhangella methanolivorans</name>
    <dbReference type="NCBI Taxonomy" id="1437009"/>
    <lineage>
        <taxon>Bacteria</taxon>
        <taxon>Pseudomonadati</taxon>
        <taxon>Pseudomonadota</taxon>
        <taxon>Alphaproteobacteria</taxon>
        <taxon>Hyphomicrobiales</taxon>
        <taxon>Methylopilaceae</taxon>
        <taxon>Chenggangzhangella</taxon>
    </lineage>
</organism>
<feature type="compositionally biased region" description="Polar residues" evidence="1">
    <location>
        <begin position="31"/>
        <end position="47"/>
    </location>
</feature>
<evidence type="ECO:0000313" key="3">
    <source>
        <dbReference type="Proteomes" id="UP000825701"/>
    </source>
</evidence>
<dbReference type="EMBL" id="CP081869">
    <property type="protein sequence ID" value="QZN99618.1"/>
    <property type="molecule type" value="Genomic_DNA"/>
</dbReference>
<dbReference type="AlphaFoldDB" id="A0A9E6RA51"/>
<evidence type="ECO:0000313" key="2">
    <source>
        <dbReference type="EMBL" id="QZN99618.1"/>
    </source>
</evidence>